<evidence type="ECO:0000313" key="1">
    <source>
        <dbReference type="EMBL" id="CAD7444991.1"/>
    </source>
</evidence>
<reference evidence="1" key="1">
    <citation type="submission" date="2020-11" db="EMBL/GenBank/DDBJ databases">
        <authorList>
            <person name="Tran Van P."/>
        </authorList>
    </citation>
    <scope>NUCLEOTIDE SEQUENCE</scope>
</reference>
<dbReference type="AlphaFoldDB" id="A0A7R9F1P5"/>
<dbReference type="EMBL" id="OD567022">
    <property type="protein sequence ID" value="CAD7444991.1"/>
    <property type="molecule type" value="Genomic_DNA"/>
</dbReference>
<accession>A0A7R9F1P5</accession>
<proteinExistence type="predicted"/>
<sequence>MSILRTNCIDGHEDKGELGELNLEEVNPHWRGGRVENHLGNPPVHPTEIRTLISPFSAVELNTTSVLVNYATKAGADSLIIPEELPSILSLIYANIPPIKKGTDSRVGVGFRLGPHADFQVLLELGPQRETLPLGPNDDTKKRRQIKPILNPNQYSPDIVPNTPAGKWLTSWKSGLINNLSLAALEQVQRNLAPRLCHRLRCSRSGVTLLLVSLSHAALEQVQSNLVPRLCDKLRCNRSGATLFLYAPKIFWSSRTVERKWIRCVLVTALRSGATLCLAGDVTPVLTPPTSGTKVAALASKNWDSPYYIALGLYTIKSSKL</sequence>
<name>A0A7R9F1P5_9NEOP</name>
<gene>
    <name evidence="1" type="ORF">TBIB3V08_LOCUS7355</name>
</gene>
<organism evidence="1">
    <name type="scientific">Timema bartmani</name>
    <dbReference type="NCBI Taxonomy" id="61472"/>
    <lineage>
        <taxon>Eukaryota</taxon>
        <taxon>Metazoa</taxon>
        <taxon>Ecdysozoa</taxon>
        <taxon>Arthropoda</taxon>
        <taxon>Hexapoda</taxon>
        <taxon>Insecta</taxon>
        <taxon>Pterygota</taxon>
        <taxon>Neoptera</taxon>
        <taxon>Polyneoptera</taxon>
        <taxon>Phasmatodea</taxon>
        <taxon>Timematodea</taxon>
        <taxon>Timematoidea</taxon>
        <taxon>Timematidae</taxon>
        <taxon>Timema</taxon>
    </lineage>
</organism>
<protein>
    <submittedName>
        <fullName evidence="1">Uncharacterized protein</fullName>
    </submittedName>
</protein>